<feature type="transmembrane region" description="Helical" evidence="13">
    <location>
        <begin position="1076"/>
        <end position="1095"/>
    </location>
</feature>
<dbReference type="SUPFAM" id="SSF56784">
    <property type="entry name" value="HAD-like"/>
    <property type="match status" value="1"/>
</dbReference>
<dbReference type="InterPro" id="IPR008250">
    <property type="entry name" value="ATPase_P-typ_transduc_dom_A_sf"/>
</dbReference>
<dbReference type="SUPFAM" id="SSF81660">
    <property type="entry name" value="Metal cation-transporting ATPase, ATP-binding domain N"/>
    <property type="match status" value="1"/>
</dbReference>
<dbReference type="Gene3D" id="3.40.1110.10">
    <property type="entry name" value="Calcium-transporting ATPase, cytoplasmic domain N"/>
    <property type="match status" value="1"/>
</dbReference>
<name>A0A1Y2HQM7_9FUNG</name>
<keyword evidence="10 13" id="KW-1133">Transmembrane helix</keyword>
<evidence type="ECO:0000256" key="10">
    <source>
        <dbReference type="ARBA" id="ARBA00022989"/>
    </source>
</evidence>
<dbReference type="PANTHER" id="PTHR45630:SF8">
    <property type="entry name" value="CATION-TRANSPORTING ATPASE"/>
    <property type="match status" value="1"/>
</dbReference>
<keyword evidence="18" id="KW-1185">Reference proteome</keyword>
<keyword evidence="5 13" id="KW-0479">Metal-binding</keyword>
<keyword evidence="11 13" id="KW-0472">Membrane</keyword>
<dbReference type="SFLD" id="SFLDS00003">
    <property type="entry name" value="Haloacid_Dehalogenase"/>
    <property type="match status" value="1"/>
</dbReference>
<dbReference type="InterPro" id="IPR036412">
    <property type="entry name" value="HAD-like_sf"/>
</dbReference>
<dbReference type="GO" id="GO:0006874">
    <property type="term" value="P:intracellular calcium ion homeostasis"/>
    <property type="evidence" value="ECO:0007669"/>
    <property type="project" value="TreeGrafter"/>
</dbReference>
<evidence type="ECO:0000256" key="8">
    <source>
        <dbReference type="ARBA" id="ARBA00022842"/>
    </source>
</evidence>
<feature type="transmembrane region" description="Helical" evidence="13">
    <location>
        <begin position="467"/>
        <end position="487"/>
    </location>
</feature>
<dbReference type="PROSITE" id="PS01229">
    <property type="entry name" value="COF_2"/>
    <property type="match status" value="1"/>
</dbReference>
<feature type="domain" description="P-type ATPase A" evidence="15">
    <location>
        <begin position="306"/>
        <end position="410"/>
    </location>
</feature>
<feature type="transmembrane region" description="Helical" evidence="13">
    <location>
        <begin position="1145"/>
        <end position="1166"/>
    </location>
</feature>
<comment type="similarity">
    <text evidence="2 13">Belongs to the cation transport ATPase (P-type) (TC 3.A.3) family. Type V subfamily.</text>
</comment>
<dbReference type="EC" id="7.2.2.-" evidence="13"/>
<evidence type="ECO:0000259" key="15">
    <source>
        <dbReference type="Pfam" id="PF00122"/>
    </source>
</evidence>
<dbReference type="SFLD" id="SFLDF00027">
    <property type="entry name" value="p-type_atpase"/>
    <property type="match status" value="1"/>
</dbReference>
<feature type="domain" description="P5B-type ATPase N-terminal" evidence="16">
    <location>
        <begin position="39"/>
        <end position="82"/>
    </location>
</feature>
<evidence type="ECO:0000256" key="1">
    <source>
        <dbReference type="ARBA" id="ARBA00004141"/>
    </source>
</evidence>
<dbReference type="InterPro" id="IPR001757">
    <property type="entry name" value="P_typ_ATPase"/>
</dbReference>
<evidence type="ECO:0000256" key="5">
    <source>
        <dbReference type="ARBA" id="ARBA00022723"/>
    </source>
</evidence>
<keyword evidence="9 13" id="KW-1278">Translocase</keyword>
<accession>A0A1Y2HQM7</accession>
<dbReference type="GO" id="GO:0019829">
    <property type="term" value="F:ATPase-coupled monoatomic cation transmembrane transporter activity"/>
    <property type="evidence" value="ECO:0007669"/>
    <property type="project" value="UniProtKB-UniRule"/>
</dbReference>
<dbReference type="EMBL" id="MCFL01000015">
    <property type="protein sequence ID" value="ORZ36849.1"/>
    <property type="molecule type" value="Genomic_DNA"/>
</dbReference>
<feature type="compositionally biased region" description="Low complexity" evidence="14">
    <location>
        <begin position="407"/>
        <end position="425"/>
    </location>
</feature>
<evidence type="ECO:0000256" key="11">
    <source>
        <dbReference type="ARBA" id="ARBA00023136"/>
    </source>
</evidence>
<evidence type="ECO:0000259" key="16">
    <source>
        <dbReference type="Pfam" id="PF12409"/>
    </source>
</evidence>
<dbReference type="FunFam" id="1.20.1110.10:FF:000023">
    <property type="entry name" value="Cation-transporting ATPase"/>
    <property type="match status" value="1"/>
</dbReference>
<dbReference type="NCBIfam" id="TIGR01494">
    <property type="entry name" value="ATPase_P-type"/>
    <property type="match status" value="2"/>
</dbReference>
<dbReference type="GO" id="GO:0046872">
    <property type="term" value="F:metal ion binding"/>
    <property type="evidence" value="ECO:0007669"/>
    <property type="project" value="UniProtKB-UniRule"/>
</dbReference>
<organism evidence="17 18">
    <name type="scientific">Catenaria anguillulae PL171</name>
    <dbReference type="NCBI Taxonomy" id="765915"/>
    <lineage>
        <taxon>Eukaryota</taxon>
        <taxon>Fungi</taxon>
        <taxon>Fungi incertae sedis</taxon>
        <taxon>Blastocladiomycota</taxon>
        <taxon>Blastocladiomycetes</taxon>
        <taxon>Blastocladiales</taxon>
        <taxon>Catenariaceae</taxon>
        <taxon>Catenaria</taxon>
    </lineage>
</organism>
<dbReference type="InterPro" id="IPR023214">
    <property type="entry name" value="HAD_sf"/>
</dbReference>
<protein>
    <recommendedName>
        <fullName evidence="13">Cation-transporting ATPase</fullName>
        <ecNumber evidence="13">7.2.2.-</ecNumber>
    </recommendedName>
</protein>
<feature type="non-terminal residue" evidence="17">
    <location>
        <position position="1175"/>
    </location>
</feature>
<dbReference type="Pfam" id="PF00122">
    <property type="entry name" value="E1-E2_ATPase"/>
    <property type="match status" value="1"/>
</dbReference>
<comment type="caution">
    <text evidence="17">The sequence shown here is derived from an EMBL/GenBank/DDBJ whole genome shotgun (WGS) entry which is preliminary data.</text>
</comment>
<dbReference type="NCBIfam" id="TIGR01657">
    <property type="entry name" value="P-ATPase-V"/>
    <property type="match status" value="1"/>
</dbReference>
<dbReference type="AlphaFoldDB" id="A0A1Y2HQM7"/>
<dbReference type="GO" id="GO:0005524">
    <property type="term" value="F:ATP binding"/>
    <property type="evidence" value="ECO:0007669"/>
    <property type="project" value="UniProtKB-UniRule"/>
</dbReference>
<dbReference type="PANTHER" id="PTHR45630">
    <property type="entry name" value="CATION-TRANSPORTING ATPASE-RELATED"/>
    <property type="match status" value="1"/>
</dbReference>
<evidence type="ECO:0000256" key="3">
    <source>
        <dbReference type="ARBA" id="ARBA00022553"/>
    </source>
</evidence>
<evidence type="ECO:0000256" key="4">
    <source>
        <dbReference type="ARBA" id="ARBA00022692"/>
    </source>
</evidence>
<dbReference type="GO" id="GO:0140358">
    <property type="term" value="F:P-type transmembrane transporter activity"/>
    <property type="evidence" value="ECO:0007669"/>
    <property type="project" value="InterPro"/>
</dbReference>
<evidence type="ECO:0000256" key="2">
    <source>
        <dbReference type="ARBA" id="ARBA00006000"/>
    </source>
</evidence>
<gene>
    <name evidence="17" type="ORF">BCR44DRAFT_119419</name>
</gene>
<evidence type="ECO:0000256" key="12">
    <source>
        <dbReference type="ARBA" id="ARBA00049360"/>
    </source>
</evidence>
<keyword evidence="7 13" id="KW-0067">ATP-binding</keyword>
<dbReference type="Proteomes" id="UP000193411">
    <property type="component" value="Unassembled WGS sequence"/>
</dbReference>
<keyword evidence="8 13" id="KW-0460">Magnesium</keyword>
<comment type="catalytic activity">
    <reaction evidence="12 13">
        <text>ATP + H2O = ADP + phosphate + H(+)</text>
        <dbReference type="Rhea" id="RHEA:13065"/>
        <dbReference type="ChEBI" id="CHEBI:15377"/>
        <dbReference type="ChEBI" id="CHEBI:15378"/>
        <dbReference type="ChEBI" id="CHEBI:30616"/>
        <dbReference type="ChEBI" id="CHEBI:43474"/>
        <dbReference type="ChEBI" id="CHEBI:456216"/>
    </reaction>
</comment>
<dbReference type="Gene3D" id="2.70.150.10">
    <property type="entry name" value="Calcium-transporting ATPase, cytoplasmic transduction domain A"/>
    <property type="match status" value="1"/>
</dbReference>
<evidence type="ECO:0000256" key="13">
    <source>
        <dbReference type="RuleBase" id="RU362082"/>
    </source>
</evidence>
<keyword evidence="4 13" id="KW-0812">Transmembrane</keyword>
<dbReference type="PRINTS" id="PR00119">
    <property type="entry name" value="CATATPASE"/>
</dbReference>
<dbReference type="InterPro" id="IPR023298">
    <property type="entry name" value="ATPase_P-typ_TM_dom_sf"/>
</dbReference>
<feature type="transmembrane region" description="Helical" evidence="13">
    <location>
        <begin position="499"/>
        <end position="527"/>
    </location>
</feature>
<proteinExistence type="inferred from homology"/>
<dbReference type="SUPFAM" id="SSF81665">
    <property type="entry name" value="Calcium ATPase, transmembrane domain M"/>
    <property type="match status" value="1"/>
</dbReference>
<feature type="transmembrane region" description="Helical" evidence="13">
    <location>
        <begin position="270"/>
        <end position="290"/>
    </location>
</feature>
<dbReference type="GO" id="GO:0016887">
    <property type="term" value="F:ATP hydrolysis activity"/>
    <property type="evidence" value="ECO:0007669"/>
    <property type="project" value="InterPro"/>
</dbReference>
<comment type="subcellular location">
    <subcellularLocation>
        <location evidence="1 13">Membrane</location>
        <topology evidence="1 13">Multi-pass membrane protein</topology>
    </subcellularLocation>
</comment>
<dbReference type="InterPro" id="IPR018303">
    <property type="entry name" value="ATPase_P-typ_P_site"/>
</dbReference>
<feature type="region of interest" description="Disordered" evidence="14">
    <location>
        <begin position="407"/>
        <end position="429"/>
    </location>
</feature>
<dbReference type="InterPro" id="IPR006544">
    <property type="entry name" value="P-type_TPase_V"/>
</dbReference>
<feature type="transmembrane region" description="Helical" evidence="13">
    <location>
        <begin position="1107"/>
        <end position="1125"/>
    </location>
</feature>
<dbReference type="InterPro" id="IPR023299">
    <property type="entry name" value="ATPase_P-typ_cyto_dom_N"/>
</dbReference>
<dbReference type="Pfam" id="PF12409">
    <property type="entry name" value="P5-ATPase"/>
    <property type="match status" value="1"/>
</dbReference>
<evidence type="ECO:0000256" key="9">
    <source>
        <dbReference type="ARBA" id="ARBA00022967"/>
    </source>
</evidence>
<reference evidence="17 18" key="1">
    <citation type="submission" date="2016-07" db="EMBL/GenBank/DDBJ databases">
        <title>Pervasive Adenine N6-methylation of Active Genes in Fungi.</title>
        <authorList>
            <consortium name="DOE Joint Genome Institute"/>
            <person name="Mondo S.J."/>
            <person name="Dannebaum R.O."/>
            <person name="Kuo R.C."/>
            <person name="Labutti K."/>
            <person name="Haridas S."/>
            <person name="Kuo A."/>
            <person name="Salamov A."/>
            <person name="Ahrendt S.R."/>
            <person name="Lipzen A."/>
            <person name="Sullivan W."/>
            <person name="Andreopoulos W.B."/>
            <person name="Clum A."/>
            <person name="Lindquist E."/>
            <person name="Daum C."/>
            <person name="Ramamoorthy G.K."/>
            <person name="Gryganskyi A."/>
            <person name="Culley D."/>
            <person name="Magnuson J.K."/>
            <person name="James T.Y."/>
            <person name="O'Malley M.A."/>
            <person name="Stajich J.E."/>
            <person name="Spatafora J.W."/>
            <person name="Visel A."/>
            <person name="Grigoriev I.V."/>
        </authorList>
    </citation>
    <scope>NUCLEOTIDE SEQUENCE [LARGE SCALE GENOMIC DNA]</scope>
    <source>
        <strain evidence="17 18">PL171</strain>
    </source>
</reference>
<evidence type="ECO:0000256" key="6">
    <source>
        <dbReference type="ARBA" id="ARBA00022741"/>
    </source>
</evidence>
<evidence type="ECO:0000313" key="18">
    <source>
        <dbReference type="Proteomes" id="UP000193411"/>
    </source>
</evidence>
<sequence length="1175" mass="128023">MGNLGDTGSPSDDASILSSSQQLGWRQHLSFDGGQVQAVVTLYQVSPMCKLVYRLFSVLTFGLLTLVAHWLPHWWLRAFGRRIYNVTGSSAGMEPKAHAGASVNLATADQQGQTLYAMIHNSAWDQTSVEKIRSHPFGGMTNNVFPPLAMSEGFSSTNHGTELKHIVSFEHRSLQFIWHEPTHQFTTTAAWKDVRWTSLASSNGFPTHARHMEDFWSPSIANVQQRQQVFGSNSLVIPERSTADLIVQEIVHPFTVFQLFSVIIWCANNYYWFASAIVIITVVSGAITLAQTKENIARLRNMGRLDESASVMRARGEWTTVNTNELVPGDLVKLDLAQIPVMPADILVLAGDAVADESMLTGESVPVSKVSNPGPNQILSDLDFSLATFPAHVSRHVLYSGTKLIRSRGPAVSSSPSSSPQSSRSKPVNSNTALGLVIRTGFNTAKGALIRSMLHPRPQQSAMNRDAFRFLGVLGLFGLIGFIYTVVSYVREGASAKVIIIRALDIITIVVPPSLPATLSAGVSFALARLRPRQIFCTSPNAINLAGMVRILVADKTGTLTQDGLEVKGVLAFFPDFKLATSKAEVLDARILACMAACHDVKQIRGGSGGSCEPRLIGDPLDVKMFEWSGWSITDGIDGVRLDSPDGRVRQAVVKQFDFVPALRRMSVIVQDARGQQANSLTVFCKGAPETIRPICDPASLPANFDATVNDYAHRGLRIIALATRTFPSTSLSASRDQIEHRLIFIGFIVFENPLKPGSRVAMESLRDANIQTIMCTGDNLLTAISVARQARLVEPTQRVYLPRESSDASKQGLVWELHGDSSVTLDSLADLGGSTKLNAAAETLPPRLAMTGETFDHLLNYASKHTLQLALKHASVFARMAPEQKRQLVEKMQSFFGDSIMFVGDGANDVSALRAATVGLSLSEAEASIAAPFTSADKDVGCCVTLIREGRAALVTSYSCFKFMGVYSFIQFTSVAILYSIGSNLGDFQFLYIDLIICLPLALSMARSKAAESLSTIPPVNRLMSSSVMTSITFTILLQVAVQLYVFFYSRDQIWYVKYPLDPENRVVRCIEGTAIFVTTAFMYIGTGMCFTAGEPYRAPLIHNRTFIACVCVLLGGSLGLALTGSEMVMAFFDMVSLAPGFQWILLCIAAAYSLVIVIVERLIVPKMDRLAAC</sequence>
<dbReference type="InterPro" id="IPR059000">
    <property type="entry name" value="ATPase_P-type_domA"/>
</dbReference>
<feature type="transmembrane region" description="Helical" evidence="13">
    <location>
        <begin position="51"/>
        <end position="72"/>
    </location>
</feature>
<dbReference type="InterPro" id="IPR044492">
    <property type="entry name" value="P_typ_ATPase_HD_dom"/>
</dbReference>
<evidence type="ECO:0000313" key="17">
    <source>
        <dbReference type="EMBL" id="ORZ36849.1"/>
    </source>
</evidence>
<dbReference type="OrthoDB" id="48943at2759"/>
<dbReference type="SUPFAM" id="SSF81653">
    <property type="entry name" value="Calcium ATPase, transduction domain A"/>
    <property type="match status" value="1"/>
</dbReference>
<keyword evidence="3" id="KW-0597">Phosphoprotein</keyword>
<feature type="transmembrane region" description="Helical" evidence="13">
    <location>
        <begin position="989"/>
        <end position="1007"/>
    </location>
</feature>
<feature type="transmembrane region" description="Helical" evidence="13">
    <location>
        <begin position="962"/>
        <end position="983"/>
    </location>
</feature>
<dbReference type="Pfam" id="PF13246">
    <property type="entry name" value="Cation_ATPase"/>
    <property type="match status" value="1"/>
</dbReference>
<evidence type="ECO:0000256" key="7">
    <source>
        <dbReference type="ARBA" id="ARBA00022840"/>
    </source>
</evidence>
<keyword evidence="6 13" id="KW-0547">Nucleotide-binding</keyword>
<dbReference type="PROSITE" id="PS00154">
    <property type="entry name" value="ATPASE_E1_E2"/>
    <property type="match status" value="1"/>
</dbReference>
<dbReference type="STRING" id="765915.A0A1Y2HQM7"/>
<dbReference type="Gene3D" id="3.40.50.1000">
    <property type="entry name" value="HAD superfamily/HAD-like"/>
    <property type="match status" value="1"/>
</dbReference>
<evidence type="ECO:0000256" key="14">
    <source>
        <dbReference type="SAM" id="MobiDB-lite"/>
    </source>
</evidence>
<dbReference type="SFLD" id="SFLDG00002">
    <property type="entry name" value="C1.7:_P-type_atpase_like"/>
    <property type="match status" value="1"/>
</dbReference>
<dbReference type="Gene3D" id="1.20.1110.10">
    <property type="entry name" value="Calcium-transporting ATPase, transmembrane domain"/>
    <property type="match status" value="2"/>
</dbReference>
<feature type="transmembrane region" description="Helical" evidence="13">
    <location>
        <begin position="1028"/>
        <end position="1049"/>
    </location>
</feature>
<dbReference type="InterPro" id="IPR047819">
    <property type="entry name" value="P5A-ATPase_N"/>
</dbReference>
<dbReference type="GO" id="GO:0016020">
    <property type="term" value="C:membrane"/>
    <property type="evidence" value="ECO:0007669"/>
    <property type="project" value="UniProtKB-SubCell"/>
</dbReference>